<dbReference type="EMBL" id="LWAJ01000125">
    <property type="protein sequence ID" value="KZL49906.1"/>
    <property type="molecule type" value="Genomic_DNA"/>
</dbReference>
<sequence length="63" mass="7271">MKYHCKVRFDETTGRFLKNGQSKKKGLNRAISDASWRELILKIEYLAAKQGNLSNQDIKSVRS</sequence>
<dbReference type="Proteomes" id="UP000076555">
    <property type="component" value="Unassembled WGS sequence"/>
</dbReference>
<evidence type="ECO:0000313" key="2">
    <source>
        <dbReference type="Proteomes" id="UP000076555"/>
    </source>
</evidence>
<protein>
    <submittedName>
        <fullName evidence="1">Uncharacterized protein</fullName>
    </submittedName>
</protein>
<proteinExistence type="predicted"/>
<gene>
    <name evidence="1" type="ORF">A2T98_10320</name>
</gene>
<reference evidence="1 2" key="1">
    <citation type="submission" date="2016-04" db="EMBL/GenBank/DDBJ databases">
        <title>Draft Genome Assembly of the Bloom-forming Cyanobacterium Nodularia spumigena Strain CENA596 in Shrimp Production Ponds.</title>
        <authorList>
            <person name="Popin R.V."/>
            <person name="Rigonato J."/>
            <person name="Abreu V.A."/>
            <person name="Andreote A.P."/>
            <person name="Silveira S.B."/>
            <person name="Odebrecht C."/>
            <person name="Fiore M.F."/>
        </authorList>
    </citation>
    <scope>NUCLEOTIDE SEQUENCE [LARGE SCALE GENOMIC DNA]</scope>
    <source>
        <strain evidence="1 2">CENA596</strain>
    </source>
</reference>
<evidence type="ECO:0000313" key="1">
    <source>
        <dbReference type="EMBL" id="KZL49906.1"/>
    </source>
</evidence>
<comment type="caution">
    <text evidence="1">The sequence shown here is derived from an EMBL/GenBank/DDBJ whole genome shotgun (WGS) entry which is preliminary data.</text>
</comment>
<organism evidence="1 2">
    <name type="scientific">Nodularia spumigena CENA596</name>
    <dbReference type="NCBI Taxonomy" id="1819295"/>
    <lineage>
        <taxon>Bacteria</taxon>
        <taxon>Bacillati</taxon>
        <taxon>Cyanobacteriota</taxon>
        <taxon>Cyanophyceae</taxon>
        <taxon>Nostocales</taxon>
        <taxon>Nodulariaceae</taxon>
        <taxon>Nodularia</taxon>
    </lineage>
</organism>
<accession>A0A166JMT6</accession>
<dbReference type="AlphaFoldDB" id="A0A166JMT6"/>
<name>A0A166JMT6_NODSP</name>